<dbReference type="RefSeq" id="WP_176245001.1">
    <property type="nucleotide sequence ID" value="NZ_FWFR01000001.1"/>
</dbReference>
<organism evidence="2 3">
    <name type="scientific">Oceanibacterium hippocampi</name>
    <dbReference type="NCBI Taxonomy" id="745714"/>
    <lineage>
        <taxon>Bacteria</taxon>
        <taxon>Pseudomonadati</taxon>
        <taxon>Pseudomonadota</taxon>
        <taxon>Alphaproteobacteria</taxon>
        <taxon>Sneathiellales</taxon>
        <taxon>Sneathiellaceae</taxon>
        <taxon>Oceanibacterium</taxon>
    </lineage>
</organism>
<reference evidence="2 3" key="1">
    <citation type="submission" date="2017-03" db="EMBL/GenBank/DDBJ databases">
        <authorList>
            <person name="Afonso C.L."/>
            <person name="Miller P.J."/>
            <person name="Scott M.A."/>
            <person name="Spackman E."/>
            <person name="Goraichik I."/>
            <person name="Dimitrov K.M."/>
            <person name="Suarez D.L."/>
            <person name="Swayne D.E."/>
        </authorList>
    </citation>
    <scope>NUCLEOTIDE SEQUENCE [LARGE SCALE GENOMIC DNA]</scope>
    <source>
        <strain evidence="2 3">CECT 7691</strain>
    </source>
</reference>
<gene>
    <name evidence="2" type="ORF">OCH7691_02213</name>
</gene>
<keyword evidence="1" id="KW-0472">Membrane</keyword>
<keyword evidence="1" id="KW-1133">Transmembrane helix</keyword>
<keyword evidence="1" id="KW-0812">Transmembrane</keyword>
<keyword evidence="3" id="KW-1185">Reference proteome</keyword>
<dbReference type="AlphaFoldDB" id="A0A1Y5SWW7"/>
<dbReference type="Proteomes" id="UP000193200">
    <property type="component" value="Unassembled WGS sequence"/>
</dbReference>
<accession>A0A1Y5SWW7</accession>
<feature type="transmembrane region" description="Helical" evidence="1">
    <location>
        <begin position="31"/>
        <end position="48"/>
    </location>
</feature>
<dbReference type="EMBL" id="FWFR01000001">
    <property type="protein sequence ID" value="SLN50294.1"/>
    <property type="molecule type" value="Genomic_DNA"/>
</dbReference>
<feature type="transmembrane region" description="Helical" evidence="1">
    <location>
        <begin position="7"/>
        <end position="25"/>
    </location>
</feature>
<evidence type="ECO:0000313" key="3">
    <source>
        <dbReference type="Proteomes" id="UP000193200"/>
    </source>
</evidence>
<dbReference type="InParanoid" id="A0A1Y5SWW7"/>
<proteinExistence type="predicted"/>
<protein>
    <submittedName>
        <fullName evidence="2">Uncharacterized protein</fullName>
    </submittedName>
</protein>
<evidence type="ECO:0000256" key="1">
    <source>
        <dbReference type="SAM" id="Phobius"/>
    </source>
</evidence>
<sequence>MIAETRKAWAGALAAVITGTLGYYFNVPAEILVPLGSVITGAVVYFVSNRERA</sequence>
<name>A0A1Y5SWW7_9PROT</name>
<evidence type="ECO:0000313" key="2">
    <source>
        <dbReference type="EMBL" id="SLN50294.1"/>
    </source>
</evidence>